<organism evidence="5 6">
    <name type="scientific">Limnobacter thiooxidans</name>
    <dbReference type="NCBI Taxonomy" id="131080"/>
    <lineage>
        <taxon>Bacteria</taxon>
        <taxon>Pseudomonadati</taxon>
        <taxon>Pseudomonadota</taxon>
        <taxon>Betaproteobacteria</taxon>
        <taxon>Burkholderiales</taxon>
        <taxon>Burkholderiaceae</taxon>
        <taxon>Limnobacter</taxon>
    </lineage>
</organism>
<dbReference type="InterPro" id="IPR032687">
    <property type="entry name" value="AraC-type_N"/>
</dbReference>
<dbReference type="GO" id="GO:0000976">
    <property type="term" value="F:transcription cis-regulatory region binding"/>
    <property type="evidence" value="ECO:0007669"/>
    <property type="project" value="TreeGrafter"/>
</dbReference>
<evidence type="ECO:0000256" key="3">
    <source>
        <dbReference type="ARBA" id="ARBA00023163"/>
    </source>
</evidence>
<gene>
    <name evidence="5" type="primary">oruR</name>
    <name evidence="5" type="ORF">RGQ30_22090</name>
</gene>
<evidence type="ECO:0000256" key="2">
    <source>
        <dbReference type="ARBA" id="ARBA00023125"/>
    </source>
</evidence>
<dbReference type="SUPFAM" id="SSF46689">
    <property type="entry name" value="Homeodomain-like"/>
    <property type="match status" value="1"/>
</dbReference>
<dbReference type="Pfam" id="PF12833">
    <property type="entry name" value="HTH_18"/>
    <property type="match status" value="1"/>
</dbReference>
<proteinExistence type="predicted"/>
<keyword evidence="3" id="KW-0804">Transcription</keyword>
<dbReference type="KEGG" id="lto:RGQ30_22090"/>
<sequence>MTGQAQEGRVVFPTAYTRMLAREQGLDHKGQQLLLRGTRLGPADLLELNTFIDAETQSVIVRNALQISHNPALGLRWGANLHLAAHGPLGTLIASSPTLGHAWKATEKFHDIRGGFARMEGHIASDHFAVIINMGIELDEVGRFFCEAVLATMVNHLGMIIGKSDPALRVELAYSAPVHAQQYPAYLHAPCVFGKSRTKIVIPHGLALMPNPLACAETYAMALARCEQILLEQKRPSTWSARVTELLRTNPGQIWTCEQVASHFHLSSRTLMRYLRDENTSYQTLRDSELGRQAKLSLMVSTNTVESVALSLGYQEASNFRRAFKRWFGITPQDFHAENQKGR</sequence>
<feature type="domain" description="HTH araC/xylS-type" evidence="4">
    <location>
        <begin position="241"/>
        <end position="338"/>
    </location>
</feature>
<dbReference type="PROSITE" id="PS01124">
    <property type="entry name" value="HTH_ARAC_FAMILY_2"/>
    <property type="match status" value="1"/>
</dbReference>
<dbReference type="PANTHER" id="PTHR47894">
    <property type="entry name" value="HTH-TYPE TRANSCRIPTIONAL REGULATOR GADX"/>
    <property type="match status" value="1"/>
</dbReference>
<name>A0AA86J1M7_9BURK</name>
<dbReference type="InterPro" id="IPR009057">
    <property type="entry name" value="Homeodomain-like_sf"/>
</dbReference>
<dbReference type="RefSeq" id="WP_130555842.1">
    <property type="nucleotide sequence ID" value="NZ_AP028947.1"/>
</dbReference>
<keyword evidence="1" id="KW-0805">Transcription regulation</keyword>
<dbReference type="InterPro" id="IPR018060">
    <property type="entry name" value="HTH_AraC"/>
</dbReference>
<reference evidence="5 6" key="1">
    <citation type="submission" date="2023-10" db="EMBL/GenBank/DDBJ databases">
        <title>Complete Genome Sequence of Limnobacter thiooxidans CS-K2T, Isolated from freshwater lake sediments in Bavaria, Germany.</title>
        <authorList>
            <person name="Naruki M."/>
            <person name="Watanabe A."/>
            <person name="Warashina T."/>
            <person name="Morita T."/>
            <person name="Arakawa K."/>
        </authorList>
    </citation>
    <scope>NUCLEOTIDE SEQUENCE [LARGE SCALE GENOMIC DNA]</scope>
    <source>
        <strain evidence="5 6">CS-K2</strain>
    </source>
</reference>
<dbReference type="AlphaFoldDB" id="A0AA86J1M7"/>
<keyword evidence="6" id="KW-1185">Reference proteome</keyword>
<dbReference type="Pfam" id="PF12625">
    <property type="entry name" value="Arabinose_bd"/>
    <property type="match status" value="1"/>
</dbReference>
<dbReference type="GO" id="GO:0005829">
    <property type="term" value="C:cytosol"/>
    <property type="evidence" value="ECO:0007669"/>
    <property type="project" value="TreeGrafter"/>
</dbReference>
<dbReference type="Proteomes" id="UP001329151">
    <property type="component" value="Chromosome"/>
</dbReference>
<evidence type="ECO:0000313" key="5">
    <source>
        <dbReference type="EMBL" id="BET26708.1"/>
    </source>
</evidence>
<dbReference type="Gene3D" id="1.10.10.60">
    <property type="entry name" value="Homeodomain-like"/>
    <property type="match status" value="1"/>
</dbReference>
<evidence type="ECO:0000259" key="4">
    <source>
        <dbReference type="PROSITE" id="PS01124"/>
    </source>
</evidence>
<keyword evidence="2" id="KW-0238">DNA-binding</keyword>
<dbReference type="InterPro" id="IPR020449">
    <property type="entry name" value="Tscrpt_reg_AraC-type_HTH"/>
</dbReference>
<dbReference type="SMART" id="SM00342">
    <property type="entry name" value="HTH_ARAC"/>
    <property type="match status" value="1"/>
</dbReference>
<dbReference type="PANTHER" id="PTHR47894:SF1">
    <property type="entry name" value="HTH-TYPE TRANSCRIPTIONAL REGULATOR VQSM"/>
    <property type="match status" value="1"/>
</dbReference>
<protein>
    <submittedName>
        <fullName evidence="5">Ornithine utilization transcriptional regulator OruR</fullName>
    </submittedName>
</protein>
<dbReference type="EMBL" id="AP028947">
    <property type="protein sequence ID" value="BET26708.1"/>
    <property type="molecule type" value="Genomic_DNA"/>
</dbReference>
<evidence type="ECO:0000313" key="6">
    <source>
        <dbReference type="Proteomes" id="UP001329151"/>
    </source>
</evidence>
<evidence type="ECO:0000256" key="1">
    <source>
        <dbReference type="ARBA" id="ARBA00023015"/>
    </source>
</evidence>
<accession>A0AA86J1M7</accession>
<dbReference type="GO" id="GO:0003700">
    <property type="term" value="F:DNA-binding transcription factor activity"/>
    <property type="evidence" value="ECO:0007669"/>
    <property type="project" value="InterPro"/>
</dbReference>
<dbReference type="PRINTS" id="PR00032">
    <property type="entry name" value="HTHARAC"/>
</dbReference>